<name>A0ABM8BAE0_9BIFI</name>
<comment type="subcellular location">
    <subcellularLocation>
        <location evidence="6">Cytoplasm</location>
    </subcellularLocation>
</comment>
<comment type="similarity">
    <text evidence="6">Belongs to the methyltransferase superfamily. RNA methyltransferase RsmG family.</text>
</comment>
<feature type="binding site" evidence="6">
    <location>
        <position position="243"/>
    </location>
    <ligand>
        <name>S-adenosyl-L-methionine</name>
        <dbReference type="ChEBI" id="CHEBI:59789"/>
    </ligand>
</feature>
<keyword evidence="2 6" id="KW-0698">rRNA processing</keyword>
<feature type="binding site" evidence="6">
    <location>
        <position position="137"/>
    </location>
    <ligand>
        <name>S-adenosyl-L-methionine</name>
        <dbReference type="ChEBI" id="CHEBI:59789"/>
    </ligand>
</feature>
<evidence type="ECO:0000256" key="3">
    <source>
        <dbReference type="ARBA" id="ARBA00022603"/>
    </source>
</evidence>
<dbReference type="PANTHER" id="PTHR31760:SF0">
    <property type="entry name" value="S-ADENOSYL-L-METHIONINE-DEPENDENT METHYLTRANSFERASES SUPERFAMILY PROTEIN"/>
    <property type="match status" value="1"/>
</dbReference>
<organism evidence="8 9">
    <name type="scientific">Bombiscardovia nodaiensis</name>
    <dbReference type="NCBI Taxonomy" id="2932181"/>
    <lineage>
        <taxon>Bacteria</taxon>
        <taxon>Bacillati</taxon>
        <taxon>Actinomycetota</taxon>
        <taxon>Actinomycetes</taxon>
        <taxon>Bifidobacteriales</taxon>
        <taxon>Bifidobacteriaceae</taxon>
        <taxon>Bombiscardovia</taxon>
    </lineage>
</organism>
<evidence type="ECO:0000256" key="7">
    <source>
        <dbReference type="SAM" id="MobiDB-lite"/>
    </source>
</evidence>
<feature type="binding site" evidence="6">
    <location>
        <position position="132"/>
    </location>
    <ligand>
        <name>S-adenosyl-L-methionine</name>
        <dbReference type="ChEBI" id="CHEBI:59789"/>
    </ligand>
</feature>
<dbReference type="GO" id="GO:0008168">
    <property type="term" value="F:methyltransferase activity"/>
    <property type="evidence" value="ECO:0007669"/>
    <property type="project" value="UniProtKB-KW"/>
</dbReference>
<feature type="region of interest" description="Disordered" evidence="7">
    <location>
        <begin position="191"/>
        <end position="223"/>
    </location>
</feature>
<dbReference type="HAMAP" id="MF_00074">
    <property type="entry name" value="16SrRNA_methyltr_G"/>
    <property type="match status" value="1"/>
</dbReference>
<dbReference type="PANTHER" id="PTHR31760">
    <property type="entry name" value="S-ADENOSYL-L-METHIONINE-DEPENDENT METHYLTRANSFERASES SUPERFAMILY PROTEIN"/>
    <property type="match status" value="1"/>
</dbReference>
<comment type="function">
    <text evidence="6">Specifically methylates the N7 position of a guanine in 16S rRNA.</text>
</comment>
<keyword evidence="9" id="KW-1185">Reference proteome</keyword>
<keyword evidence="5 6" id="KW-0949">S-adenosyl-L-methionine</keyword>
<dbReference type="EMBL" id="AP026798">
    <property type="protein sequence ID" value="BDR53885.1"/>
    <property type="molecule type" value="Genomic_DNA"/>
</dbReference>
<feature type="binding site" evidence="6">
    <location>
        <begin position="183"/>
        <end position="184"/>
    </location>
    <ligand>
        <name>S-adenosyl-L-methionine</name>
        <dbReference type="ChEBI" id="CHEBI:59789"/>
    </ligand>
</feature>
<dbReference type="InterPro" id="IPR003682">
    <property type="entry name" value="rRNA_ssu_MeTfrase_G"/>
</dbReference>
<dbReference type="Proteomes" id="UP001321766">
    <property type="component" value="Chromosome"/>
</dbReference>
<feature type="region of interest" description="Disordered" evidence="7">
    <location>
        <begin position="1"/>
        <end position="59"/>
    </location>
</feature>
<proteinExistence type="inferred from homology"/>
<evidence type="ECO:0000256" key="4">
    <source>
        <dbReference type="ARBA" id="ARBA00022679"/>
    </source>
</evidence>
<dbReference type="EC" id="2.1.1.-" evidence="6"/>
<evidence type="ECO:0000256" key="1">
    <source>
        <dbReference type="ARBA" id="ARBA00022490"/>
    </source>
</evidence>
<keyword evidence="4 6" id="KW-0808">Transferase</keyword>
<dbReference type="Gene3D" id="3.40.50.150">
    <property type="entry name" value="Vaccinia Virus protein VP39"/>
    <property type="match status" value="1"/>
</dbReference>
<dbReference type="GO" id="GO:0032259">
    <property type="term" value="P:methylation"/>
    <property type="evidence" value="ECO:0007669"/>
    <property type="project" value="UniProtKB-KW"/>
</dbReference>
<reference evidence="8 9" key="1">
    <citation type="journal article" date="2023" name="Microbiol. Spectr.">
        <title>Symbiosis of Carpenter Bees with Uncharacterized Lactic Acid Bacteria Showing NAD Auxotrophy.</title>
        <authorList>
            <person name="Kawasaki S."/>
            <person name="Ozawa K."/>
            <person name="Mori T."/>
            <person name="Yamamoto A."/>
            <person name="Ito M."/>
            <person name="Ohkuma M."/>
            <person name="Sakamoto M."/>
            <person name="Matsutani M."/>
        </authorList>
    </citation>
    <scope>NUCLEOTIDE SEQUENCE [LARGE SCALE GENOMIC DNA]</scope>
    <source>
        <strain evidence="8 9">Kim37-2</strain>
    </source>
</reference>
<dbReference type="Pfam" id="PF02527">
    <property type="entry name" value="GidB"/>
    <property type="match status" value="2"/>
</dbReference>
<comment type="caution">
    <text evidence="6">Lacks conserved residue(s) required for the propagation of feature annotation.</text>
</comment>
<sequence>MVEVDAQMPPMSEAVPPATVGEKPDTVAVAGSENAHQGSAEDQALGPVDQGRDESRDQLEGSPVLQEVLGPALEPLQRFHHKLVSEGLTRGIIGPRDASIIWERHILNSAAARPFLEQACQEAGSRRVADVGSGGGFPGIVLAACMPDYDFTLIEPMERRIEWLNEVVDELSLRNVHLVRKRVEDIISDSSQDPVAAGKRRKGGRKKSRAREAQGSFAGNSGQLSAQAGARAGAGQFAAVTCRAVAPLTKLAAWTLPLVQVGGQLVALKGRSAQAEIDKAQKELRKCGGREPRVVDAPVGPGLEPTHVVLVNKV</sequence>
<feature type="compositionally biased region" description="Basic residues" evidence="7">
    <location>
        <begin position="198"/>
        <end position="209"/>
    </location>
</feature>
<feature type="compositionally biased region" description="Basic and acidic residues" evidence="7">
    <location>
        <begin position="50"/>
        <end position="59"/>
    </location>
</feature>
<accession>A0ABM8BAE0</accession>
<gene>
    <name evidence="6 8" type="primary">rsmG</name>
    <name evidence="8" type="ORF">KIM372_17920</name>
</gene>
<protein>
    <recommendedName>
        <fullName evidence="6">Ribosomal RNA small subunit methyltransferase G</fullName>
        <ecNumber evidence="6">2.1.1.-</ecNumber>
    </recommendedName>
    <alternativeName>
        <fullName evidence="6">16S rRNA 7-methylguanosine methyltransferase</fullName>
        <shortName evidence="6">16S rRNA m7G methyltransferase</shortName>
    </alternativeName>
</protein>
<evidence type="ECO:0000256" key="5">
    <source>
        <dbReference type="ARBA" id="ARBA00022691"/>
    </source>
</evidence>
<keyword evidence="3 6" id="KW-0489">Methyltransferase</keyword>
<evidence type="ECO:0000313" key="9">
    <source>
        <dbReference type="Proteomes" id="UP001321766"/>
    </source>
</evidence>
<dbReference type="InterPro" id="IPR029063">
    <property type="entry name" value="SAM-dependent_MTases_sf"/>
</dbReference>
<evidence type="ECO:0000313" key="8">
    <source>
        <dbReference type="EMBL" id="BDR53885.1"/>
    </source>
</evidence>
<evidence type="ECO:0000256" key="6">
    <source>
        <dbReference type="HAMAP-Rule" id="MF_00074"/>
    </source>
</evidence>
<evidence type="ECO:0000256" key="2">
    <source>
        <dbReference type="ARBA" id="ARBA00022552"/>
    </source>
</evidence>
<keyword evidence="1 6" id="KW-0963">Cytoplasm</keyword>
<dbReference type="SUPFAM" id="SSF53335">
    <property type="entry name" value="S-adenosyl-L-methionine-dependent methyltransferases"/>
    <property type="match status" value="1"/>
</dbReference>